<dbReference type="AlphaFoldDB" id="A0A0X8E4S1"/>
<accession>A0A0X8E4S1</accession>
<keyword evidence="2" id="KW-1185">Reference proteome</keyword>
<gene>
    <name evidence="1" type="ORF">AWU67_09200</name>
</gene>
<evidence type="ECO:0000313" key="2">
    <source>
        <dbReference type="Proteomes" id="UP000058305"/>
    </source>
</evidence>
<dbReference type="EMBL" id="CP014145">
    <property type="protein sequence ID" value="AMB59006.1"/>
    <property type="molecule type" value="Genomic_DNA"/>
</dbReference>
<reference evidence="2" key="2">
    <citation type="submission" date="2016-01" db="EMBL/GenBank/DDBJ databases">
        <title>First complete genome sequence of a species in the genus Microterricola, an extremophilic cold active enzyme producing strain ERGS5:02 isolated from Sikkim Himalaya.</title>
        <authorList>
            <person name="Kumar R."/>
            <person name="Singh D."/>
            <person name="Swarnkar M.K."/>
        </authorList>
    </citation>
    <scope>NUCLEOTIDE SEQUENCE [LARGE SCALE GENOMIC DNA]</scope>
    <source>
        <strain evidence="2">ERGS5:02</strain>
    </source>
</reference>
<name>A0A0X8E4S1_9MICO</name>
<protein>
    <submittedName>
        <fullName evidence="1">Uncharacterized protein</fullName>
    </submittedName>
</protein>
<dbReference type="Proteomes" id="UP000058305">
    <property type="component" value="Chromosome"/>
</dbReference>
<proteinExistence type="predicted"/>
<evidence type="ECO:0000313" key="1">
    <source>
        <dbReference type="EMBL" id="AMB59006.1"/>
    </source>
</evidence>
<organism evidence="1 2">
    <name type="scientific">Microterricola viridarii</name>
    <dbReference type="NCBI Taxonomy" id="412690"/>
    <lineage>
        <taxon>Bacteria</taxon>
        <taxon>Bacillati</taxon>
        <taxon>Actinomycetota</taxon>
        <taxon>Actinomycetes</taxon>
        <taxon>Micrococcales</taxon>
        <taxon>Microbacteriaceae</taxon>
        <taxon>Microterricola</taxon>
    </lineage>
</organism>
<sequence length="107" mass="10795">MRLVDSAEGGAVVLPVAATPEPAPMWVAGGSARFRELLDGGTGGWAAEPPAGLAVLDGTMRSSEALARTRNAVWVAPGVLVGILPGGGDESALARIELPTPTARPIE</sequence>
<dbReference type="KEGG" id="mvd:AWU67_09200"/>
<reference evidence="1 2" key="1">
    <citation type="journal article" date="2016" name="J. Biotechnol.">
        <title>First complete genome sequence of a species in the genus Microterricola, an extremophilic cold active enzyme producing bacterial strain ERGS5:02 isolated from Sikkim Himalaya.</title>
        <authorList>
            <person name="Himanshu"/>
            <person name="Swarnkar M.K."/>
            <person name="Singh D."/>
            <person name="Kumar R."/>
        </authorList>
    </citation>
    <scope>NUCLEOTIDE SEQUENCE [LARGE SCALE GENOMIC DNA]</scope>
    <source>
        <strain evidence="1 2">ERGS5:02</strain>
    </source>
</reference>